<protein>
    <recommendedName>
        <fullName evidence="4">EfeO-type cupredoxin-like domain-containing protein</fullName>
    </recommendedName>
</protein>
<evidence type="ECO:0000256" key="1">
    <source>
        <dbReference type="SAM" id="SignalP"/>
    </source>
</evidence>
<dbReference type="EMBL" id="JBIRYO010000007">
    <property type="protein sequence ID" value="MFI2474435.1"/>
    <property type="molecule type" value="Genomic_DNA"/>
</dbReference>
<feature type="chain" id="PRO_5047424495" description="EfeO-type cupredoxin-like domain-containing protein" evidence="1">
    <location>
        <begin position="21"/>
        <end position="127"/>
    </location>
</feature>
<gene>
    <name evidence="2" type="ORF">ACH49W_13755</name>
</gene>
<dbReference type="RefSeq" id="WP_397092690.1">
    <property type="nucleotide sequence ID" value="NZ_JBIRYO010000007.1"/>
</dbReference>
<evidence type="ECO:0008006" key="4">
    <source>
        <dbReference type="Google" id="ProtNLM"/>
    </source>
</evidence>
<organism evidence="2 3">
    <name type="scientific">Nocardia xishanensis</name>
    <dbReference type="NCBI Taxonomy" id="238964"/>
    <lineage>
        <taxon>Bacteria</taxon>
        <taxon>Bacillati</taxon>
        <taxon>Actinomycetota</taxon>
        <taxon>Actinomycetes</taxon>
        <taxon>Mycobacteriales</taxon>
        <taxon>Nocardiaceae</taxon>
        <taxon>Nocardia</taxon>
    </lineage>
</organism>
<evidence type="ECO:0000313" key="3">
    <source>
        <dbReference type="Proteomes" id="UP001611415"/>
    </source>
</evidence>
<comment type="caution">
    <text evidence="2">The sequence shown here is derived from an EMBL/GenBank/DDBJ whole genome shotgun (WGS) entry which is preliminary data.</text>
</comment>
<keyword evidence="1" id="KW-0732">Signal</keyword>
<sequence>MTRTWRYAAAALAVAAAALGCSTEESPVTKQSGASSAAEALVVAFRIANGTVSPVNERREAEVGQPIDLVVDSDADDELHVHATPEYTFAVRPEAGQRFRFTVQVPGRVEIELHHAHKTVATVVVRP</sequence>
<dbReference type="PROSITE" id="PS51257">
    <property type="entry name" value="PROKAR_LIPOPROTEIN"/>
    <property type="match status" value="1"/>
</dbReference>
<dbReference type="Proteomes" id="UP001611415">
    <property type="component" value="Unassembled WGS sequence"/>
</dbReference>
<feature type="signal peptide" evidence="1">
    <location>
        <begin position="1"/>
        <end position="20"/>
    </location>
</feature>
<evidence type="ECO:0000313" key="2">
    <source>
        <dbReference type="EMBL" id="MFI2474435.1"/>
    </source>
</evidence>
<keyword evidence="3" id="KW-1185">Reference proteome</keyword>
<name>A0ABW7X035_9NOCA</name>
<proteinExistence type="predicted"/>
<reference evidence="2 3" key="1">
    <citation type="submission" date="2024-10" db="EMBL/GenBank/DDBJ databases">
        <title>The Natural Products Discovery Center: Release of the First 8490 Sequenced Strains for Exploring Actinobacteria Biosynthetic Diversity.</title>
        <authorList>
            <person name="Kalkreuter E."/>
            <person name="Kautsar S.A."/>
            <person name="Yang D."/>
            <person name="Bader C.D."/>
            <person name="Teijaro C.N."/>
            <person name="Fluegel L."/>
            <person name="Davis C.M."/>
            <person name="Simpson J.R."/>
            <person name="Lauterbach L."/>
            <person name="Steele A.D."/>
            <person name="Gui C."/>
            <person name="Meng S."/>
            <person name="Li G."/>
            <person name="Viehrig K."/>
            <person name="Ye F."/>
            <person name="Su P."/>
            <person name="Kiefer A.F."/>
            <person name="Nichols A."/>
            <person name="Cepeda A.J."/>
            <person name="Yan W."/>
            <person name="Fan B."/>
            <person name="Jiang Y."/>
            <person name="Adhikari A."/>
            <person name="Zheng C.-J."/>
            <person name="Schuster L."/>
            <person name="Cowan T.M."/>
            <person name="Smanski M.J."/>
            <person name="Chevrette M.G."/>
            <person name="De Carvalho L.P.S."/>
            <person name="Shen B."/>
        </authorList>
    </citation>
    <scope>NUCLEOTIDE SEQUENCE [LARGE SCALE GENOMIC DNA]</scope>
    <source>
        <strain evidence="2 3">NPDC019275</strain>
    </source>
</reference>
<accession>A0ABW7X035</accession>